<dbReference type="PANTHER" id="PTHR33359:SF1">
    <property type="entry name" value="MOLYBDOPTERIN SYNTHASE SULFUR CARRIER SUBUNIT"/>
    <property type="match status" value="1"/>
</dbReference>
<keyword evidence="5" id="KW-1185">Reference proteome</keyword>
<evidence type="ECO:0000313" key="4">
    <source>
        <dbReference type="EMBL" id="MCB6184382.1"/>
    </source>
</evidence>
<evidence type="ECO:0000256" key="1">
    <source>
        <dbReference type="ARBA" id="ARBA00022741"/>
    </source>
</evidence>
<dbReference type="RefSeq" id="WP_227181191.1">
    <property type="nucleotide sequence ID" value="NZ_JAJBZT010000006.1"/>
</dbReference>
<protein>
    <recommendedName>
        <fullName evidence="3">Molybdopterin synthase sulfur carrier subunit</fullName>
    </recommendedName>
</protein>
<dbReference type="Gene3D" id="3.10.20.30">
    <property type="match status" value="1"/>
</dbReference>
<dbReference type="Proteomes" id="UP001165395">
    <property type="component" value="Unassembled WGS sequence"/>
</dbReference>
<accession>A0ABS8D8B9</accession>
<name>A0ABS8D8B9_9NEIS</name>
<dbReference type="PANTHER" id="PTHR33359">
    <property type="entry name" value="MOLYBDOPTERIN SYNTHASE SULFUR CARRIER SUBUNIT"/>
    <property type="match status" value="1"/>
</dbReference>
<gene>
    <name evidence="4" type="primary">moaD</name>
    <name evidence="4" type="ORF">LIN78_12580</name>
</gene>
<organism evidence="4 5">
    <name type="scientific">Leeia speluncae</name>
    <dbReference type="NCBI Taxonomy" id="2884804"/>
    <lineage>
        <taxon>Bacteria</taxon>
        <taxon>Pseudomonadati</taxon>
        <taxon>Pseudomonadota</taxon>
        <taxon>Betaproteobacteria</taxon>
        <taxon>Neisseriales</taxon>
        <taxon>Leeiaceae</taxon>
        <taxon>Leeia</taxon>
    </lineage>
</organism>
<dbReference type="NCBIfam" id="TIGR01682">
    <property type="entry name" value="moaD"/>
    <property type="match status" value="1"/>
</dbReference>
<dbReference type="Pfam" id="PF02597">
    <property type="entry name" value="ThiS"/>
    <property type="match status" value="1"/>
</dbReference>
<dbReference type="SUPFAM" id="SSF54285">
    <property type="entry name" value="MoaD/ThiS"/>
    <property type="match status" value="1"/>
</dbReference>
<dbReference type="InterPro" id="IPR012675">
    <property type="entry name" value="Beta-grasp_dom_sf"/>
</dbReference>
<keyword evidence="1" id="KW-0547">Nucleotide-binding</keyword>
<proteinExistence type="inferred from homology"/>
<dbReference type="CDD" id="cd00754">
    <property type="entry name" value="Ubl_MoaD"/>
    <property type="match status" value="1"/>
</dbReference>
<dbReference type="InterPro" id="IPR016155">
    <property type="entry name" value="Mopterin_synth/thiamin_S_b"/>
</dbReference>
<reference evidence="4" key="1">
    <citation type="submission" date="2021-10" db="EMBL/GenBank/DDBJ databases">
        <title>The complete genome sequence of Leeia sp. TBRC 13508.</title>
        <authorList>
            <person name="Charoenyingcharoen P."/>
            <person name="Yukphan P."/>
        </authorList>
    </citation>
    <scope>NUCLEOTIDE SEQUENCE</scope>
    <source>
        <strain evidence="4">TBRC 13508</strain>
    </source>
</reference>
<dbReference type="InterPro" id="IPR003749">
    <property type="entry name" value="ThiS/MoaD-like"/>
</dbReference>
<comment type="similarity">
    <text evidence="2">Belongs to the MoaD family.</text>
</comment>
<sequence length="86" mass="9525">MKNLKLLYFARLRESFGRETEEIVLPDEVATVGQLIQYLAKRGGAWENELGEDKIFRVAVNQTISTAESELPDSAEVAIFPPVTGG</sequence>
<dbReference type="InterPro" id="IPR044672">
    <property type="entry name" value="MOCS2A"/>
</dbReference>
<evidence type="ECO:0000313" key="5">
    <source>
        <dbReference type="Proteomes" id="UP001165395"/>
    </source>
</evidence>
<evidence type="ECO:0000256" key="2">
    <source>
        <dbReference type="ARBA" id="ARBA00024200"/>
    </source>
</evidence>
<evidence type="ECO:0000256" key="3">
    <source>
        <dbReference type="ARBA" id="ARBA00024247"/>
    </source>
</evidence>
<dbReference type="EMBL" id="JAJBZT010000006">
    <property type="protein sequence ID" value="MCB6184382.1"/>
    <property type="molecule type" value="Genomic_DNA"/>
</dbReference>
<comment type="caution">
    <text evidence="4">The sequence shown here is derived from an EMBL/GenBank/DDBJ whole genome shotgun (WGS) entry which is preliminary data.</text>
</comment>